<proteinExistence type="predicted"/>
<gene>
    <name evidence="2" type="ORF">SY1_04450</name>
</gene>
<sequence length="181" mass="18932">MSNSNAASIRSATAAMVEGALCIALAVVLSKVNLFALPNGGSVDAGLAPLFIFAWRRGLRWGVAAGALAGVVKVLLGGYIVHPVQVVLEYPLAYAMTGLAAAFSCKKPLGQAMGLVLGFLAQTGCHVVAGAIFFAQYAPKGQNPWVYSLLYNAPTLGAKYLLSAVAAWLLWKALERALPKR</sequence>
<dbReference type="GO" id="GO:0015234">
    <property type="term" value="F:thiamine transmembrane transporter activity"/>
    <property type="evidence" value="ECO:0007669"/>
    <property type="project" value="InterPro"/>
</dbReference>
<dbReference type="Pfam" id="PF09515">
    <property type="entry name" value="Thia_YuaJ"/>
    <property type="match status" value="1"/>
</dbReference>
<reference evidence="3" key="1">
    <citation type="submission" date="2010-03" db="EMBL/GenBank/DDBJ databases">
        <title>The genome sequence of Synergistetes sp. SGP1.</title>
        <authorList>
            <consortium name="metaHIT consortium -- http://www.metahit.eu/"/>
            <person name="Pajon A."/>
            <person name="Turner K."/>
            <person name="Parkhill J."/>
            <person name="Wade W."/>
            <person name="Vartoukian S."/>
        </authorList>
    </citation>
    <scope>NUCLEOTIDE SEQUENCE [LARGE SCALE GENOMIC DNA]</scope>
    <source>
        <strain evidence="3">SGP1</strain>
    </source>
</reference>
<feature type="transmembrane region" description="Helical" evidence="1">
    <location>
        <begin position="61"/>
        <end position="81"/>
    </location>
</feature>
<dbReference type="NCBIfam" id="TIGR02357">
    <property type="entry name" value="ECF_ThiT_YuaJ"/>
    <property type="match status" value="1"/>
</dbReference>
<name>A0AB94IVV7_9BACT</name>
<dbReference type="RefSeq" id="WP_015556037.1">
    <property type="nucleotide sequence ID" value="NC_021038.1"/>
</dbReference>
<dbReference type="GO" id="GO:0005886">
    <property type="term" value="C:plasma membrane"/>
    <property type="evidence" value="ECO:0007669"/>
    <property type="project" value="InterPro"/>
</dbReference>
<dbReference type="EMBL" id="FP929056">
    <property type="protein sequence ID" value="CBL27890.1"/>
    <property type="molecule type" value="Genomic_DNA"/>
</dbReference>
<evidence type="ECO:0000256" key="1">
    <source>
        <dbReference type="SAM" id="Phobius"/>
    </source>
</evidence>
<evidence type="ECO:0000313" key="2">
    <source>
        <dbReference type="EMBL" id="CBL27890.1"/>
    </source>
</evidence>
<feature type="transmembrane region" description="Helical" evidence="1">
    <location>
        <begin position="35"/>
        <end position="54"/>
    </location>
</feature>
<keyword evidence="1" id="KW-0472">Membrane</keyword>
<feature type="transmembrane region" description="Helical" evidence="1">
    <location>
        <begin position="12"/>
        <end position="29"/>
    </location>
</feature>
<dbReference type="AlphaFoldDB" id="A0AB94IVV7"/>
<feature type="transmembrane region" description="Helical" evidence="1">
    <location>
        <begin position="112"/>
        <end position="137"/>
    </location>
</feature>
<feature type="transmembrane region" description="Helical" evidence="1">
    <location>
        <begin position="87"/>
        <end position="105"/>
    </location>
</feature>
<feature type="transmembrane region" description="Helical" evidence="1">
    <location>
        <begin position="149"/>
        <end position="171"/>
    </location>
</feature>
<keyword evidence="1" id="KW-0812">Transmembrane</keyword>
<protein>
    <submittedName>
        <fullName evidence="2">Probable proton-coupled thiamine transporter YuaJ</fullName>
    </submittedName>
</protein>
<dbReference type="InterPro" id="IPR012651">
    <property type="entry name" value="Thia_Transptr_ThiT"/>
</dbReference>
<keyword evidence="3" id="KW-1185">Reference proteome</keyword>
<reference evidence="2 3" key="2">
    <citation type="submission" date="2010-03" db="EMBL/GenBank/DDBJ databases">
        <authorList>
            <person name="Pajon A."/>
        </authorList>
    </citation>
    <scope>NUCLEOTIDE SEQUENCE [LARGE SCALE GENOMIC DNA]</scope>
    <source>
        <strain evidence="2 3">SGP1</strain>
    </source>
</reference>
<evidence type="ECO:0000313" key="3">
    <source>
        <dbReference type="Proteomes" id="UP000008957"/>
    </source>
</evidence>
<dbReference type="Gene3D" id="1.10.1760.20">
    <property type="match status" value="1"/>
</dbReference>
<organism evidence="2 3">
    <name type="scientific">Fretibacterium fastidiosum</name>
    <dbReference type="NCBI Taxonomy" id="651822"/>
    <lineage>
        <taxon>Bacteria</taxon>
        <taxon>Thermotogati</taxon>
        <taxon>Synergistota</taxon>
        <taxon>Synergistia</taxon>
        <taxon>Synergistales</taxon>
        <taxon>Aminobacteriaceae</taxon>
        <taxon>Fretibacterium</taxon>
    </lineage>
</organism>
<accession>A0AB94IVV7</accession>
<keyword evidence="1" id="KW-1133">Transmembrane helix</keyword>
<dbReference type="Proteomes" id="UP000008957">
    <property type="component" value="Chromosome"/>
</dbReference>
<dbReference type="KEGG" id="sbr:SY1_04450"/>